<dbReference type="InterPro" id="IPR050223">
    <property type="entry name" value="D-isomer_2-hydroxyacid_DH"/>
</dbReference>
<dbReference type="Pfam" id="PF02826">
    <property type="entry name" value="2-Hacid_dh_C"/>
    <property type="match status" value="1"/>
</dbReference>
<dbReference type="SUPFAM" id="SSF51735">
    <property type="entry name" value="NAD(P)-binding Rossmann-fold domains"/>
    <property type="match status" value="1"/>
</dbReference>
<gene>
    <name evidence="4" type="ORF">FHG71_00370</name>
</gene>
<evidence type="ECO:0000259" key="3">
    <source>
        <dbReference type="Pfam" id="PF02826"/>
    </source>
</evidence>
<comment type="caution">
    <text evidence="4">The sequence shown here is derived from an EMBL/GenBank/DDBJ whole genome shotgun (WGS) entry which is preliminary data.</text>
</comment>
<organism evidence="4 5">
    <name type="scientific">Rubellimicrobium roseum</name>
    <dbReference type="NCBI Taxonomy" id="687525"/>
    <lineage>
        <taxon>Bacteria</taxon>
        <taxon>Pseudomonadati</taxon>
        <taxon>Pseudomonadota</taxon>
        <taxon>Alphaproteobacteria</taxon>
        <taxon>Rhodobacterales</taxon>
        <taxon>Roseobacteraceae</taxon>
        <taxon>Rubellimicrobium</taxon>
    </lineage>
</organism>
<dbReference type="GO" id="GO:0016618">
    <property type="term" value="F:hydroxypyruvate reductase [NAD(P)H] activity"/>
    <property type="evidence" value="ECO:0007669"/>
    <property type="project" value="TreeGrafter"/>
</dbReference>
<dbReference type="PANTHER" id="PTHR10996">
    <property type="entry name" value="2-HYDROXYACID DEHYDROGENASE-RELATED"/>
    <property type="match status" value="1"/>
</dbReference>
<reference evidence="4 5" key="1">
    <citation type="submission" date="2019-06" db="EMBL/GenBank/DDBJ databases">
        <authorList>
            <person name="Jiang L."/>
        </authorList>
    </citation>
    <scope>NUCLEOTIDE SEQUENCE [LARGE SCALE GENOMIC DNA]</scope>
    <source>
        <strain evidence="4 5">YIM 48858</strain>
    </source>
</reference>
<sequence length="349" mass="37759">MRPNKGAPMTDRPVILACPLPRTLPLLFAPDHLRALFDRYDVIETTDETLPSLPDETLREARYVIGQPPLTPELLARLESLRCIFNVESNLLPNMPYEEAFARGIHVVTTGAVFAEPVAEIGLGFALSLARNIHGADADFRQGEEKWGGEGNATARLLTGSTIGILGLGTLGQAVARVLQGFRPRLLAHDPWQAPSVTRAHGAEPVDLDALLAQSETLFVTAAVTSENQGFLGAQAFLKMRPGAALILLSRAGVVDFDALMEAVRAGHITAASDVFPEEPLPPDHPVRSLPGFLLSAHRAGALDLAFKRMGEMVLEDLALLDRGLPPQVCKRAERETVARFRSRPVSVN</sequence>
<dbReference type="Proteomes" id="UP000305709">
    <property type="component" value="Unassembled WGS sequence"/>
</dbReference>
<dbReference type="AlphaFoldDB" id="A0A5C4NLY3"/>
<dbReference type="CDD" id="cd12167">
    <property type="entry name" value="2-Hacid_dh_8"/>
    <property type="match status" value="1"/>
</dbReference>
<accession>A0A5C4NLY3</accession>
<dbReference type="GO" id="GO:0051287">
    <property type="term" value="F:NAD binding"/>
    <property type="evidence" value="ECO:0007669"/>
    <property type="project" value="InterPro"/>
</dbReference>
<dbReference type="InterPro" id="IPR006140">
    <property type="entry name" value="D-isomer_DH_NAD-bd"/>
</dbReference>
<dbReference type="InterPro" id="IPR036291">
    <property type="entry name" value="NAD(P)-bd_dom_sf"/>
</dbReference>
<evidence type="ECO:0000256" key="2">
    <source>
        <dbReference type="ARBA" id="ARBA00023027"/>
    </source>
</evidence>
<dbReference type="OrthoDB" id="7681356at2"/>
<dbReference type="SUPFAM" id="SSF52283">
    <property type="entry name" value="Formate/glycerate dehydrogenase catalytic domain-like"/>
    <property type="match status" value="1"/>
</dbReference>
<evidence type="ECO:0000256" key="1">
    <source>
        <dbReference type="ARBA" id="ARBA00023002"/>
    </source>
</evidence>
<dbReference type="PANTHER" id="PTHR10996:SF178">
    <property type="entry name" value="2-HYDROXYACID DEHYDROGENASE YGL185C-RELATED"/>
    <property type="match status" value="1"/>
</dbReference>
<name>A0A5C4NLY3_9RHOB</name>
<keyword evidence="5" id="KW-1185">Reference proteome</keyword>
<keyword evidence="1" id="KW-0560">Oxidoreductase</keyword>
<protein>
    <submittedName>
        <fullName evidence="4">Hydroxyacid dehydrogenase</fullName>
    </submittedName>
</protein>
<evidence type="ECO:0000313" key="5">
    <source>
        <dbReference type="Proteomes" id="UP000305709"/>
    </source>
</evidence>
<dbReference type="GO" id="GO:0005829">
    <property type="term" value="C:cytosol"/>
    <property type="evidence" value="ECO:0007669"/>
    <property type="project" value="TreeGrafter"/>
</dbReference>
<evidence type="ECO:0000313" key="4">
    <source>
        <dbReference type="EMBL" id="TNC75000.1"/>
    </source>
</evidence>
<dbReference type="Gene3D" id="3.40.50.720">
    <property type="entry name" value="NAD(P)-binding Rossmann-like Domain"/>
    <property type="match status" value="2"/>
</dbReference>
<feature type="domain" description="D-isomer specific 2-hydroxyacid dehydrogenase NAD-binding" evidence="3">
    <location>
        <begin position="124"/>
        <end position="300"/>
    </location>
</feature>
<proteinExistence type="predicted"/>
<dbReference type="EMBL" id="VDFV01000001">
    <property type="protein sequence ID" value="TNC75000.1"/>
    <property type="molecule type" value="Genomic_DNA"/>
</dbReference>
<dbReference type="GO" id="GO:0030267">
    <property type="term" value="F:glyoxylate reductase (NADPH) activity"/>
    <property type="evidence" value="ECO:0007669"/>
    <property type="project" value="TreeGrafter"/>
</dbReference>
<keyword evidence="2" id="KW-0520">NAD</keyword>